<protein>
    <recommendedName>
        <fullName evidence="3">DUF3942 domain-containing protein</fullName>
    </recommendedName>
</protein>
<dbReference type="RefSeq" id="WP_050351532.1">
    <property type="nucleotide sequence ID" value="NZ_CP073011.1"/>
</dbReference>
<evidence type="ECO:0000313" key="2">
    <source>
        <dbReference type="Proteomes" id="UP000036780"/>
    </source>
</evidence>
<sequence length="129" mass="14830">MDRKEIADKIRQSIIDKDKELIVDTVDKLKDSIARFYIHDVALKAKYPELSWKITTEPEGIKFNYKNTSLIVLLNQEDYKITVSKKTADDETVLDEIVANNGKLTCHDGEFNIDEVDDYLAKCFATLLD</sequence>
<dbReference type="Proteomes" id="UP000036780">
    <property type="component" value="Unassembled WGS sequence"/>
</dbReference>
<comment type="caution">
    <text evidence="1">The sequence shown here is derived from an EMBL/GenBank/DDBJ whole genome shotgun (WGS) entry which is preliminary data.</text>
</comment>
<reference evidence="2" key="1">
    <citation type="submission" date="2015-07" db="EMBL/GenBank/DDBJ databases">
        <title>Fjat-10053 dsm26.</title>
        <authorList>
            <person name="Liu B."/>
            <person name="Wang J."/>
            <person name="Zhu Y."/>
            <person name="Liu G."/>
            <person name="Chen Q."/>
            <person name="Chen Z."/>
            <person name="Lan J."/>
            <person name="Che J."/>
            <person name="Ge C."/>
            <person name="Shi H."/>
            <person name="Pan Z."/>
            <person name="Liu X."/>
        </authorList>
    </citation>
    <scope>NUCLEOTIDE SEQUENCE [LARGE SCALE GENOMIC DNA]</scope>
    <source>
        <strain evidence="2">DSM 26</strain>
    </source>
</reference>
<keyword evidence="2" id="KW-1185">Reference proteome</keyword>
<name>A0A0L0QKF7_VIRPA</name>
<gene>
    <name evidence="1" type="ORF">AFK71_10730</name>
</gene>
<organism evidence="1 2">
    <name type="scientific">Virgibacillus pantothenticus</name>
    <dbReference type="NCBI Taxonomy" id="1473"/>
    <lineage>
        <taxon>Bacteria</taxon>
        <taxon>Bacillati</taxon>
        <taxon>Bacillota</taxon>
        <taxon>Bacilli</taxon>
        <taxon>Bacillales</taxon>
        <taxon>Bacillaceae</taxon>
        <taxon>Virgibacillus</taxon>
    </lineage>
</organism>
<dbReference type="AlphaFoldDB" id="A0A0L0QKF7"/>
<dbReference type="EMBL" id="LGTO01000007">
    <property type="protein sequence ID" value="KNE19031.1"/>
    <property type="molecule type" value="Genomic_DNA"/>
</dbReference>
<dbReference type="PATRIC" id="fig|1473.5.peg.663"/>
<proteinExistence type="predicted"/>
<accession>A0A0L0QKF7</accession>
<evidence type="ECO:0008006" key="3">
    <source>
        <dbReference type="Google" id="ProtNLM"/>
    </source>
</evidence>
<evidence type="ECO:0000313" key="1">
    <source>
        <dbReference type="EMBL" id="KNE19031.1"/>
    </source>
</evidence>
<dbReference type="GeneID" id="66872040"/>